<evidence type="ECO:0000256" key="1">
    <source>
        <dbReference type="SAM" id="MobiDB-lite"/>
    </source>
</evidence>
<keyword evidence="3" id="KW-1185">Reference proteome</keyword>
<name>A0A2R6PVE5_9APHY</name>
<gene>
    <name evidence="2" type="ORF">PHLCEN_2v4307</name>
</gene>
<feature type="non-terminal residue" evidence="2">
    <location>
        <position position="193"/>
    </location>
</feature>
<proteinExistence type="predicted"/>
<accession>A0A2R6PVE5</accession>
<feature type="compositionally biased region" description="Polar residues" evidence="1">
    <location>
        <begin position="28"/>
        <end position="44"/>
    </location>
</feature>
<organism evidence="2 3">
    <name type="scientific">Hermanssonia centrifuga</name>
    <dbReference type="NCBI Taxonomy" id="98765"/>
    <lineage>
        <taxon>Eukaryota</taxon>
        <taxon>Fungi</taxon>
        <taxon>Dikarya</taxon>
        <taxon>Basidiomycota</taxon>
        <taxon>Agaricomycotina</taxon>
        <taxon>Agaricomycetes</taxon>
        <taxon>Polyporales</taxon>
        <taxon>Meruliaceae</taxon>
        <taxon>Hermanssonia</taxon>
    </lineage>
</organism>
<evidence type="ECO:0000313" key="3">
    <source>
        <dbReference type="Proteomes" id="UP000186601"/>
    </source>
</evidence>
<protein>
    <submittedName>
        <fullName evidence="2">Uncharacterized protein</fullName>
    </submittedName>
</protein>
<feature type="region of interest" description="Disordered" evidence="1">
    <location>
        <begin position="1"/>
        <end position="44"/>
    </location>
</feature>
<comment type="caution">
    <text evidence="2">The sequence shown here is derived from an EMBL/GenBank/DDBJ whole genome shotgun (WGS) entry which is preliminary data.</text>
</comment>
<dbReference type="EMBL" id="MLYV02000434">
    <property type="protein sequence ID" value="PSR97568.1"/>
    <property type="molecule type" value="Genomic_DNA"/>
</dbReference>
<dbReference type="AlphaFoldDB" id="A0A2R6PVE5"/>
<reference evidence="2 3" key="1">
    <citation type="submission" date="2018-02" db="EMBL/GenBank/DDBJ databases">
        <title>Genome sequence of the basidiomycete white-rot fungus Phlebia centrifuga.</title>
        <authorList>
            <person name="Granchi Z."/>
            <person name="Peng M."/>
            <person name="de Vries R.P."/>
            <person name="Hilden K."/>
            <person name="Makela M.R."/>
            <person name="Grigoriev I."/>
            <person name="Riley R."/>
        </authorList>
    </citation>
    <scope>NUCLEOTIDE SEQUENCE [LARGE SCALE GENOMIC DNA]</scope>
    <source>
        <strain evidence="2 3">FBCC195</strain>
    </source>
</reference>
<dbReference type="Proteomes" id="UP000186601">
    <property type="component" value="Unassembled WGS sequence"/>
</dbReference>
<feature type="compositionally biased region" description="Low complexity" evidence="1">
    <location>
        <begin position="14"/>
        <end position="27"/>
    </location>
</feature>
<sequence length="193" mass="21319">MSKSAQLPVSSLADDGSSFNGSSDGSGAYSNHLQEPQWWPQQLHSTTMHHSLPLDVSLEPPPNHWLGSERQGWNHGFPTSTTTDDYAPPSSPLARFSAALHPIVPDDCSVDLYTVEEDLAGVDHPALPTIALANKRCVTGESHAAPEPLSQEDEEAIAVNSKKKRKKNWIMRSNQLDNNQQRILTEQVYPFLR</sequence>
<evidence type="ECO:0000313" key="2">
    <source>
        <dbReference type="EMBL" id="PSR97568.1"/>
    </source>
</evidence>